<proteinExistence type="predicted"/>
<name>A0A455SQX4_9CHLR</name>
<evidence type="ECO:0000256" key="3">
    <source>
        <dbReference type="ARBA" id="ARBA00022960"/>
    </source>
</evidence>
<dbReference type="GO" id="GO:0008360">
    <property type="term" value="P:regulation of cell shape"/>
    <property type="evidence" value="ECO:0007669"/>
    <property type="project" value="UniProtKB-UniRule"/>
</dbReference>
<dbReference type="InterPro" id="IPR050979">
    <property type="entry name" value="LD-transpeptidase"/>
</dbReference>
<dbReference type="GO" id="GO:0071972">
    <property type="term" value="F:peptidoglycan L,D-transpeptidase activity"/>
    <property type="evidence" value="ECO:0007669"/>
    <property type="project" value="TreeGrafter"/>
</dbReference>
<evidence type="ECO:0000256" key="5">
    <source>
        <dbReference type="ARBA" id="ARBA00023316"/>
    </source>
</evidence>
<dbReference type="InterPro" id="IPR038063">
    <property type="entry name" value="Transpep_catalytic_dom"/>
</dbReference>
<gene>
    <name evidence="9" type="ORF">KTC_47670</name>
</gene>
<evidence type="ECO:0000256" key="2">
    <source>
        <dbReference type="ARBA" id="ARBA00022679"/>
    </source>
</evidence>
<evidence type="ECO:0000256" key="6">
    <source>
        <dbReference type="PROSITE-ProRule" id="PRU01373"/>
    </source>
</evidence>
<dbReference type="PANTHER" id="PTHR30582">
    <property type="entry name" value="L,D-TRANSPEPTIDASE"/>
    <property type="match status" value="1"/>
</dbReference>
<feature type="active site" description="Nucleophile" evidence="6">
    <location>
        <position position="550"/>
    </location>
</feature>
<evidence type="ECO:0000259" key="8">
    <source>
        <dbReference type="PROSITE" id="PS52029"/>
    </source>
</evidence>
<evidence type="ECO:0000256" key="1">
    <source>
        <dbReference type="ARBA" id="ARBA00004752"/>
    </source>
</evidence>
<comment type="pathway">
    <text evidence="1 6">Cell wall biogenesis; peptidoglycan biosynthesis.</text>
</comment>
<protein>
    <recommendedName>
        <fullName evidence="8">L,D-TPase catalytic domain-containing protein</fullName>
    </recommendedName>
</protein>
<dbReference type="GO" id="GO:0071555">
    <property type="term" value="P:cell wall organization"/>
    <property type="evidence" value="ECO:0007669"/>
    <property type="project" value="UniProtKB-UniRule"/>
</dbReference>
<dbReference type="SUPFAM" id="SSF141523">
    <property type="entry name" value="L,D-transpeptidase catalytic domain-like"/>
    <property type="match status" value="1"/>
</dbReference>
<evidence type="ECO:0000313" key="9">
    <source>
        <dbReference type="EMBL" id="BBH90016.1"/>
    </source>
</evidence>
<feature type="active site" description="Proton donor/acceptor" evidence="6">
    <location>
        <position position="518"/>
    </location>
</feature>
<dbReference type="Pfam" id="PF03734">
    <property type="entry name" value="YkuD"/>
    <property type="match status" value="1"/>
</dbReference>
<dbReference type="PROSITE" id="PS52029">
    <property type="entry name" value="LD_TPASE"/>
    <property type="match status" value="1"/>
</dbReference>
<evidence type="ECO:0000256" key="7">
    <source>
        <dbReference type="SAM" id="Coils"/>
    </source>
</evidence>
<dbReference type="UniPathway" id="UPA00219"/>
<reference evidence="9" key="1">
    <citation type="submission" date="2018-12" db="EMBL/GenBank/DDBJ databases">
        <title>Novel natural products biosynthetic potential of the class Ktedonobacteria.</title>
        <authorList>
            <person name="Zheng Y."/>
            <person name="Saitou A."/>
            <person name="Wang C.M."/>
            <person name="Toyoda A."/>
            <person name="Minakuchi Y."/>
            <person name="Sekiguchi Y."/>
            <person name="Ueda K."/>
            <person name="Takano H."/>
            <person name="Sakai Y."/>
            <person name="Yokota A."/>
            <person name="Yabe S."/>
        </authorList>
    </citation>
    <scope>NUCLEOTIDE SEQUENCE</scope>
    <source>
        <strain evidence="9">COM3</strain>
    </source>
</reference>
<dbReference type="AlphaFoldDB" id="A0A455SQX4"/>
<dbReference type="GO" id="GO:0018104">
    <property type="term" value="P:peptidoglycan-protein cross-linking"/>
    <property type="evidence" value="ECO:0007669"/>
    <property type="project" value="TreeGrafter"/>
</dbReference>
<keyword evidence="5 6" id="KW-0961">Cell wall biogenesis/degradation</keyword>
<dbReference type="GO" id="GO:0016740">
    <property type="term" value="F:transferase activity"/>
    <property type="evidence" value="ECO:0007669"/>
    <property type="project" value="UniProtKB-KW"/>
</dbReference>
<dbReference type="CDD" id="cd16913">
    <property type="entry name" value="YkuD_like"/>
    <property type="match status" value="1"/>
</dbReference>
<feature type="domain" description="L,D-TPase catalytic" evidence="8">
    <location>
        <begin position="437"/>
        <end position="574"/>
    </location>
</feature>
<sequence length="574" mass="65215">MPSRSAHQKTSSQRFRKTRTVLALSLLLSMLLVLLSACGGDPKYQSQATQNKQAFEKELQHAHDIGVPDSYLTKINKQKDELGQTPAPVNFLGLNAPAVDQYYNNLATRYKQLTLQTQGVVPVATQQLQNQASKDLESWQRLLGQQNSKGLPVDTLKANYGVSQEKLKTAKLPKDYNAIIAEANNAIKTLNMLGDTAEKLNSFKETIDLMADGKLDVTTYQQKYQTNKDAMGKAASPQDLQKINQQIDADYQQAATQFKEAIPMITQSKIKDLETRLDKLKQNKVETSNYQKELDELKSMQQNTKSVEQYNTFAKKASTLQNAMKFDLLKVDTKLLLNQYYNDVESYGKKETYHDPNDGQTYPLNFGYQQHGLGEDLERLYNEATTYEAMQNAYTEISNAIFHQQMSYEDFKDSTPFDKPHNADLKLMERYKVQNDVVIVVSFSQQALRVYQNGKVIYAVHITSGRPELPAVPGFWKPLLRDTNMVFKSPFPKGSPYWYEDTPINYGILYRDGGYFLHDSPWRLDYGPGTQFPHTDSGGAASASSGTHGCVNMPTEQMRWIYEHTDYNTPIIMY</sequence>
<organism evidence="9">
    <name type="scientific">Thermosporothrix sp. COM3</name>
    <dbReference type="NCBI Taxonomy" id="2490863"/>
    <lineage>
        <taxon>Bacteria</taxon>
        <taxon>Bacillati</taxon>
        <taxon>Chloroflexota</taxon>
        <taxon>Ktedonobacteria</taxon>
        <taxon>Ktedonobacterales</taxon>
        <taxon>Thermosporotrichaceae</taxon>
        <taxon>Thermosporothrix</taxon>
    </lineage>
</organism>
<dbReference type="GO" id="GO:0005576">
    <property type="term" value="C:extracellular region"/>
    <property type="evidence" value="ECO:0007669"/>
    <property type="project" value="TreeGrafter"/>
</dbReference>
<dbReference type="EMBL" id="AP019376">
    <property type="protein sequence ID" value="BBH90016.1"/>
    <property type="molecule type" value="Genomic_DNA"/>
</dbReference>
<dbReference type="PANTHER" id="PTHR30582:SF2">
    <property type="entry name" value="L,D-TRANSPEPTIDASE YCIB-RELATED"/>
    <property type="match status" value="1"/>
</dbReference>
<dbReference type="Gene3D" id="2.40.440.10">
    <property type="entry name" value="L,D-transpeptidase catalytic domain-like"/>
    <property type="match status" value="1"/>
</dbReference>
<keyword evidence="2" id="KW-0808">Transferase</keyword>
<evidence type="ECO:0000256" key="4">
    <source>
        <dbReference type="ARBA" id="ARBA00022984"/>
    </source>
</evidence>
<accession>A0A455SQX4</accession>
<keyword evidence="7" id="KW-0175">Coiled coil</keyword>
<dbReference type="InterPro" id="IPR005490">
    <property type="entry name" value="LD_TPept_cat_dom"/>
</dbReference>
<keyword evidence="3 6" id="KW-0133">Cell shape</keyword>
<feature type="coiled-coil region" evidence="7">
    <location>
        <begin position="270"/>
        <end position="300"/>
    </location>
</feature>
<keyword evidence="4 6" id="KW-0573">Peptidoglycan synthesis</keyword>